<proteinExistence type="predicted"/>
<organism evidence="1">
    <name type="scientific">Arundo donax</name>
    <name type="common">Giant reed</name>
    <name type="synonym">Donax arundinaceus</name>
    <dbReference type="NCBI Taxonomy" id="35708"/>
    <lineage>
        <taxon>Eukaryota</taxon>
        <taxon>Viridiplantae</taxon>
        <taxon>Streptophyta</taxon>
        <taxon>Embryophyta</taxon>
        <taxon>Tracheophyta</taxon>
        <taxon>Spermatophyta</taxon>
        <taxon>Magnoliopsida</taxon>
        <taxon>Liliopsida</taxon>
        <taxon>Poales</taxon>
        <taxon>Poaceae</taxon>
        <taxon>PACMAD clade</taxon>
        <taxon>Arundinoideae</taxon>
        <taxon>Arundineae</taxon>
        <taxon>Arundo</taxon>
    </lineage>
</organism>
<sequence>MSNLLLVSLHCGFQLSRYLPRIIFVENLLNILNSKATHVSILFLNRDSNYTHTHTYIHTHTLRDLEGTKHSQRCLGSLSFTNRHDDG</sequence>
<evidence type="ECO:0000313" key="1">
    <source>
        <dbReference type="EMBL" id="JAD80402.1"/>
    </source>
</evidence>
<name>A0A0A9D9I1_ARUDO</name>
<reference evidence="1" key="2">
    <citation type="journal article" date="2015" name="Data Brief">
        <title>Shoot transcriptome of the giant reed, Arundo donax.</title>
        <authorList>
            <person name="Barrero R.A."/>
            <person name="Guerrero F.D."/>
            <person name="Moolhuijzen P."/>
            <person name="Goolsby J.A."/>
            <person name="Tidwell J."/>
            <person name="Bellgard S.E."/>
            <person name="Bellgard M.I."/>
        </authorList>
    </citation>
    <scope>NUCLEOTIDE SEQUENCE</scope>
    <source>
        <tissue evidence="1">Shoot tissue taken approximately 20 cm above the soil surface</tissue>
    </source>
</reference>
<accession>A0A0A9D9I1</accession>
<dbReference type="EMBL" id="GBRH01217493">
    <property type="protein sequence ID" value="JAD80402.1"/>
    <property type="molecule type" value="Transcribed_RNA"/>
</dbReference>
<protein>
    <submittedName>
        <fullName evidence="1">Uncharacterized protein</fullName>
    </submittedName>
</protein>
<dbReference type="AlphaFoldDB" id="A0A0A9D9I1"/>
<reference evidence="1" key="1">
    <citation type="submission" date="2014-09" db="EMBL/GenBank/DDBJ databases">
        <authorList>
            <person name="Magalhaes I.L.F."/>
            <person name="Oliveira U."/>
            <person name="Santos F.R."/>
            <person name="Vidigal T.H.D.A."/>
            <person name="Brescovit A.D."/>
            <person name="Santos A.J."/>
        </authorList>
    </citation>
    <scope>NUCLEOTIDE SEQUENCE</scope>
    <source>
        <tissue evidence="1">Shoot tissue taken approximately 20 cm above the soil surface</tissue>
    </source>
</reference>